<keyword evidence="2" id="KW-1185">Reference proteome</keyword>
<sequence length="233" mass="26516">MSIEEGSPENELNQSELSLSVRDVIDSAKLILFSENSTCTTISTSTGTTTTEIGNLIVNKEAILTLSLALSPNMIMDSLKILESRECFIYTYNGLQMLLVNHQCVDLRKTEGALDSELEMGTNIPIKTSIRPEKKQKYRNEIQVIDLREPFCTCLYFHQPKCTKPDSEILAYKNPEKAFENGKAQDKWCHHILAFELYFANKNLLDIRSTVKLVELSSVEEWITVNKNCIKDR</sequence>
<organism evidence="1 2">
    <name type="scientific">[Candida] arabinofermentans NRRL YB-2248</name>
    <dbReference type="NCBI Taxonomy" id="983967"/>
    <lineage>
        <taxon>Eukaryota</taxon>
        <taxon>Fungi</taxon>
        <taxon>Dikarya</taxon>
        <taxon>Ascomycota</taxon>
        <taxon>Saccharomycotina</taxon>
        <taxon>Pichiomycetes</taxon>
        <taxon>Pichiales</taxon>
        <taxon>Pichiaceae</taxon>
        <taxon>Ogataea</taxon>
        <taxon>Ogataea/Candida clade</taxon>
    </lineage>
</organism>
<evidence type="ECO:0000313" key="2">
    <source>
        <dbReference type="Proteomes" id="UP000094801"/>
    </source>
</evidence>
<dbReference type="AlphaFoldDB" id="A0A1E4SX39"/>
<name>A0A1E4SX39_9ASCO</name>
<dbReference type="Proteomes" id="UP000094801">
    <property type="component" value="Unassembled WGS sequence"/>
</dbReference>
<protein>
    <submittedName>
        <fullName evidence="1">Uncharacterized protein</fullName>
    </submittedName>
</protein>
<reference evidence="2" key="1">
    <citation type="submission" date="2016-04" db="EMBL/GenBank/DDBJ databases">
        <title>Comparative genomics of biotechnologically important yeasts.</title>
        <authorList>
            <consortium name="DOE Joint Genome Institute"/>
            <person name="Riley R."/>
            <person name="Haridas S."/>
            <person name="Wolfe K.H."/>
            <person name="Lopes M.R."/>
            <person name="Hittinger C.T."/>
            <person name="Goker M."/>
            <person name="Salamov A."/>
            <person name="Wisecaver J."/>
            <person name="Long T.M."/>
            <person name="Aerts A.L."/>
            <person name="Barry K."/>
            <person name="Choi C."/>
            <person name="Clum A."/>
            <person name="Coughlan A.Y."/>
            <person name="Deshpande S."/>
            <person name="Douglass A.P."/>
            <person name="Hanson S.J."/>
            <person name="Klenk H.-P."/>
            <person name="Labutti K."/>
            <person name="Lapidus A."/>
            <person name="Lindquist E."/>
            <person name="Lipzen A."/>
            <person name="Meier-Kolthoff J.P."/>
            <person name="Ohm R.A."/>
            <person name="Otillar R.P."/>
            <person name="Pangilinan J."/>
            <person name="Peng Y."/>
            <person name="Rokas A."/>
            <person name="Rosa C.A."/>
            <person name="Scheuner C."/>
            <person name="Sibirny A.A."/>
            <person name="Slot J.C."/>
            <person name="Stielow J.B."/>
            <person name="Sun H."/>
            <person name="Kurtzman C.P."/>
            <person name="Blackwell M."/>
            <person name="Grigoriev I.V."/>
            <person name="Jeffries T.W."/>
        </authorList>
    </citation>
    <scope>NUCLEOTIDE SEQUENCE [LARGE SCALE GENOMIC DNA]</scope>
    <source>
        <strain evidence="2">NRRL YB-2248</strain>
    </source>
</reference>
<dbReference type="EMBL" id="KV453859">
    <property type="protein sequence ID" value="ODV84075.1"/>
    <property type="molecule type" value="Genomic_DNA"/>
</dbReference>
<gene>
    <name evidence="1" type="ORF">CANARDRAFT_9068</name>
</gene>
<proteinExistence type="predicted"/>
<evidence type="ECO:0000313" key="1">
    <source>
        <dbReference type="EMBL" id="ODV84075.1"/>
    </source>
</evidence>
<accession>A0A1E4SX39</accession>